<accession>A0A930BBF6</accession>
<name>A0A930BBF6_9FIRM</name>
<dbReference type="AlphaFoldDB" id="A0A930BBF6"/>
<proteinExistence type="predicted"/>
<organism evidence="1 2">
    <name type="scientific">Dialister invisus</name>
    <dbReference type="NCBI Taxonomy" id="218538"/>
    <lineage>
        <taxon>Bacteria</taxon>
        <taxon>Bacillati</taxon>
        <taxon>Bacillota</taxon>
        <taxon>Negativicutes</taxon>
        <taxon>Veillonellales</taxon>
        <taxon>Veillonellaceae</taxon>
        <taxon>Dialister</taxon>
    </lineage>
</organism>
<sequence length="199" mass="22656">MDKIAVYIHGKDGNVNEAEHYKPLFPQYDVKGFDYKAQTPWEAKKEFPSAIRSLCKEYESVTLIANSIGAYFALHSLAGQRIEKAFLISPIVDMEELIIQMMAQAGITEGELEKRKEIYTSCGGKISWEYLCYVRKNPLAWNIPTEVLYGESDHMTSCETISAFVRLTGAGLTVMKGGEHWFHTKEQMAFLDAWIKRSQ</sequence>
<dbReference type="Proteomes" id="UP000757890">
    <property type="component" value="Unassembled WGS sequence"/>
</dbReference>
<dbReference type="SUPFAM" id="SSF53474">
    <property type="entry name" value="alpha/beta-Hydrolases"/>
    <property type="match status" value="1"/>
</dbReference>
<keyword evidence="1" id="KW-0378">Hydrolase</keyword>
<dbReference type="EMBL" id="JABZMK010000137">
    <property type="protein sequence ID" value="MBF1130242.1"/>
    <property type="molecule type" value="Genomic_DNA"/>
</dbReference>
<evidence type="ECO:0000313" key="1">
    <source>
        <dbReference type="EMBL" id="MBF1130242.1"/>
    </source>
</evidence>
<gene>
    <name evidence="1" type="ORF">HXL70_09440</name>
</gene>
<dbReference type="InterPro" id="IPR029058">
    <property type="entry name" value="AB_hydrolase_fold"/>
</dbReference>
<dbReference type="RefSeq" id="WP_276641110.1">
    <property type="nucleotide sequence ID" value="NZ_CATVTA010000002.1"/>
</dbReference>
<reference evidence="1" key="1">
    <citation type="submission" date="2020-04" db="EMBL/GenBank/DDBJ databases">
        <title>Deep metagenomics examines the oral microbiome during advanced dental caries in children, revealing novel taxa and co-occurrences with host molecules.</title>
        <authorList>
            <person name="Baker J.L."/>
            <person name="Morton J.T."/>
            <person name="Dinis M."/>
            <person name="Alvarez R."/>
            <person name="Tran N.C."/>
            <person name="Knight R."/>
            <person name="Edlund A."/>
        </authorList>
    </citation>
    <scope>NUCLEOTIDE SEQUENCE</scope>
    <source>
        <strain evidence="1">JCVI_32_bin.14</strain>
    </source>
</reference>
<dbReference type="GO" id="GO:0016787">
    <property type="term" value="F:hydrolase activity"/>
    <property type="evidence" value="ECO:0007669"/>
    <property type="project" value="UniProtKB-KW"/>
</dbReference>
<dbReference type="Gene3D" id="3.40.50.1820">
    <property type="entry name" value="alpha/beta hydrolase"/>
    <property type="match status" value="1"/>
</dbReference>
<protein>
    <submittedName>
        <fullName evidence="1">Alpha/beta hydrolase</fullName>
    </submittedName>
</protein>
<comment type="caution">
    <text evidence="1">The sequence shown here is derived from an EMBL/GenBank/DDBJ whole genome shotgun (WGS) entry which is preliminary data.</text>
</comment>
<evidence type="ECO:0000313" key="2">
    <source>
        <dbReference type="Proteomes" id="UP000757890"/>
    </source>
</evidence>